<evidence type="ECO:0000256" key="6">
    <source>
        <dbReference type="ARBA" id="ARBA00023136"/>
    </source>
</evidence>
<keyword evidence="4 8" id="KW-0812">Transmembrane</keyword>
<protein>
    <submittedName>
        <fullName evidence="9">Uncharacterized protein</fullName>
    </submittedName>
</protein>
<sequence>MTAVCSVLLVEQGVSLPVLQSGANYLALGLVWLSVHARNVRRSRRRQAIDGQSSLAIEALAAPTPLLSTPAWAYALLALIDVEANACLVAAYRWTSITSVQLLDAWAIPAVLALSVLLLGRAYGRRQCLAAALCVLGFGVLERLVVGSTPRAELLGALGLFGALWSGAQGAALEGAAALRAPWLNPGVWLPFLGFGAAMFAFYSLVPVVLKRHGAALLNLSLLAADAWTGLARGLLLDGFPPGALAPFLACFAVTGAGIVLFASAEEAGQLGAKYDGTDAERGHLSLRTSDHASTRFSEHALSSSEMSPLVRDATAEPGPFH</sequence>
<keyword evidence="3" id="KW-0813">Transport</keyword>
<dbReference type="SUPFAM" id="SSF103481">
    <property type="entry name" value="Multidrug resistance efflux transporter EmrE"/>
    <property type="match status" value="1"/>
</dbReference>
<organism evidence="9 10">
    <name type="scientific">Prototheca wickerhamii</name>
    <dbReference type="NCBI Taxonomy" id="3111"/>
    <lineage>
        <taxon>Eukaryota</taxon>
        <taxon>Viridiplantae</taxon>
        <taxon>Chlorophyta</taxon>
        <taxon>core chlorophytes</taxon>
        <taxon>Trebouxiophyceae</taxon>
        <taxon>Chlorellales</taxon>
        <taxon>Chlorellaceae</taxon>
        <taxon>Prototheca</taxon>
    </lineage>
</organism>
<name>A0AAD9IEN2_PROWI</name>
<dbReference type="InterPro" id="IPR052221">
    <property type="entry name" value="SLC35F_Transporter"/>
</dbReference>
<feature type="region of interest" description="Disordered" evidence="7">
    <location>
        <begin position="298"/>
        <end position="322"/>
    </location>
</feature>
<reference evidence="9" key="1">
    <citation type="submission" date="2021-01" db="EMBL/GenBank/DDBJ databases">
        <authorList>
            <person name="Eckstrom K.M.E."/>
        </authorList>
    </citation>
    <scope>NUCLEOTIDE SEQUENCE</scope>
    <source>
        <strain evidence="9">UVCC 0001</strain>
    </source>
</reference>
<evidence type="ECO:0000256" key="2">
    <source>
        <dbReference type="ARBA" id="ARBA00007863"/>
    </source>
</evidence>
<feature type="transmembrane region" description="Helical" evidence="8">
    <location>
        <begin position="188"/>
        <end position="210"/>
    </location>
</feature>
<dbReference type="GO" id="GO:0016020">
    <property type="term" value="C:membrane"/>
    <property type="evidence" value="ECO:0007669"/>
    <property type="project" value="UniProtKB-SubCell"/>
</dbReference>
<comment type="caution">
    <text evidence="9">The sequence shown here is derived from an EMBL/GenBank/DDBJ whole genome shotgun (WGS) entry which is preliminary data.</text>
</comment>
<dbReference type="PANTHER" id="PTHR14233">
    <property type="entry name" value="DUF914-RELATED"/>
    <property type="match status" value="1"/>
</dbReference>
<dbReference type="InterPro" id="IPR009262">
    <property type="entry name" value="SLC35_F1/F2/F6"/>
</dbReference>
<comment type="subcellular location">
    <subcellularLocation>
        <location evidence="1">Membrane</location>
        <topology evidence="1">Multi-pass membrane protein</topology>
    </subcellularLocation>
</comment>
<feature type="transmembrane region" description="Helical" evidence="8">
    <location>
        <begin position="18"/>
        <end position="35"/>
    </location>
</feature>
<accession>A0AAD9IEN2</accession>
<evidence type="ECO:0000256" key="4">
    <source>
        <dbReference type="ARBA" id="ARBA00022692"/>
    </source>
</evidence>
<gene>
    <name evidence="9" type="ORF">QBZ16_001748</name>
</gene>
<dbReference type="Pfam" id="PF06027">
    <property type="entry name" value="SLC35F"/>
    <property type="match status" value="1"/>
</dbReference>
<dbReference type="InterPro" id="IPR037185">
    <property type="entry name" value="EmrE-like"/>
</dbReference>
<dbReference type="Proteomes" id="UP001255856">
    <property type="component" value="Unassembled WGS sequence"/>
</dbReference>
<keyword evidence="5 8" id="KW-1133">Transmembrane helix</keyword>
<feature type="transmembrane region" description="Helical" evidence="8">
    <location>
        <begin position="243"/>
        <end position="265"/>
    </location>
</feature>
<dbReference type="AlphaFoldDB" id="A0AAD9IEN2"/>
<dbReference type="EMBL" id="JASFZW010000014">
    <property type="protein sequence ID" value="KAK2075640.1"/>
    <property type="molecule type" value="Genomic_DNA"/>
</dbReference>
<evidence type="ECO:0000256" key="3">
    <source>
        <dbReference type="ARBA" id="ARBA00022448"/>
    </source>
</evidence>
<keyword evidence="6 8" id="KW-0472">Membrane</keyword>
<evidence type="ECO:0000256" key="5">
    <source>
        <dbReference type="ARBA" id="ARBA00022989"/>
    </source>
</evidence>
<keyword evidence="10" id="KW-1185">Reference proteome</keyword>
<feature type="transmembrane region" description="Helical" evidence="8">
    <location>
        <begin position="100"/>
        <end position="119"/>
    </location>
</feature>
<evidence type="ECO:0000256" key="1">
    <source>
        <dbReference type="ARBA" id="ARBA00004141"/>
    </source>
</evidence>
<evidence type="ECO:0000256" key="8">
    <source>
        <dbReference type="SAM" id="Phobius"/>
    </source>
</evidence>
<feature type="transmembrane region" description="Helical" evidence="8">
    <location>
        <begin position="217"/>
        <end position="237"/>
    </location>
</feature>
<dbReference type="GO" id="GO:0022857">
    <property type="term" value="F:transmembrane transporter activity"/>
    <property type="evidence" value="ECO:0007669"/>
    <property type="project" value="InterPro"/>
</dbReference>
<evidence type="ECO:0000313" key="10">
    <source>
        <dbReference type="Proteomes" id="UP001255856"/>
    </source>
</evidence>
<comment type="similarity">
    <text evidence="2">Belongs to the SLC35F solute transporter family.</text>
</comment>
<evidence type="ECO:0000256" key="7">
    <source>
        <dbReference type="SAM" id="MobiDB-lite"/>
    </source>
</evidence>
<proteinExistence type="inferred from homology"/>
<feature type="transmembrane region" description="Helical" evidence="8">
    <location>
        <begin position="128"/>
        <end position="146"/>
    </location>
</feature>
<evidence type="ECO:0000313" key="9">
    <source>
        <dbReference type="EMBL" id="KAK2075640.1"/>
    </source>
</evidence>
<dbReference type="PANTHER" id="PTHR14233:SF4">
    <property type="entry name" value="SOLUTE CARRIER FAMILY 35 MEMBER F2"/>
    <property type="match status" value="1"/>
</dbReference>